<keyword evidence="2" id="KW-1185">Reference proteome</keyword>
<accession>A0A8J4PT95</accession>
<name>A0A8J4PT95_9MYCE</name>
<dbReference type="SUPFAM" id="SSF140860">
    <property type="entry name" value="Pseudo ankyrin repeat-like"/>
    <property type="match status" value="1"/>
</dbReference>
<gene>
    <name evidence="1" type="ORF">CYY_006569</name>
</gene>
<evidence type="ECO:0000313" key="1">
    <source>
        <dbReference type="EMBL" id="KAF2072124.1"/>
    </source>
</evidence>
<organism evidence="1 2">
    <name type="scientific">Polysphondylium violaceum</name>
    <dbReference type="NCBI Taxonomy" id="133409"/>
    <lineage>
        <taxon>Eukaryota</taxon>
        <taxon>Amoebozoa</taxon>
        <taxon>Evosea</taxon>
        <taxon>Eumycetozoa</taxon>
        <taxon>Dictyostelia</taxon>
        <taxon>Dictyosteliales</taxon>
        <taxon>Dictyosteliaceae</taxon>
        <taxon>Polysphondylium</taxon>
    </lineage>
</organism>
<dbReference type="Proteomes" id="UP000695562">
    <property type="component" value="Unassembled WGS sequence"/>
</dbReference>
<evidence type="ECO:0000313" key="2">
    <source>
        <dbReference type="Proteomes" id="UP000695562"/>
    </source>
</evidence>
<sequence>MIKTFIDQLPSVFKIASFPIHSRYEHLVEYLVMNGHIGTLNFLINHFNLNLKHQNDNLLVSSIKSGRFHMINYILTLISFKDSKILKSLDIFKKYKESYMSDGSNNSFSYSFSDIDCLPEIFSLVSLRNKCNNCSHSNASNSNGSSSRIGDIQDDYYFNDHFEFKNKSPLSPKQNFNCFTKSNRNNNNSSGESIYNQSEIYSKKDEIEYFLKNIPLSFV</sequence>
<comment type="caution">
    <text evidence="1">The sequence shown here is derived from an EMBL/GenBank/DDBJ whole genome shotgun (WGS) entry which is preliminary data.</text>
</comment>
<proteinExistence type="predicted"/>
<dbReference type="EMBL" id="AJWJ01000309">
    <property type="protein sequence ID" value="KAF2072124.1"/>
    <property type="molecule type" value="Genomic_DNA"/>
</dbReference>
<reference evidence="1" key="1">
    <citation type="submission" date="2020-01" db="EMBL/GenBank/DDBJ databases">
        <title>Development of genomics and gene disruption for Polysphondylium violaceum indicates a role for the polyketide synthase stlB in stalk morphogenesis.</title>
        <authorList>
            <person name="Narita B."/>
            <person name="Kawabe Y."/>
            <person name="Kin K."/>
            <person name="Saito T."/>
            <person name="Gibbs R."/>
            <person name="Kuspa A."/>
            <person name="Muzny D."/>
            <person name="Queller D."/>
            <person name="Richards S."/>
            <person name="Strassman J."/>
            <person name="Sucgang R."/>
            <person name="Worley K."/>
            <person name="Schaap P."/>
        </authorList>
    </citation>
    <scope>NUCLEOTIDE SEQUENCE</scope>
    <source>
        <strain evidence="1">QSvi11</strain>
    </source>
</reference>
<dbReference type="AlphaFoldDB" id="A0A8J4PT95"/>
<protein>
    <submittedName>
        <fullName evidence="1">Uncharacterized protein</fullName>
    </submittedName>
</protein>